<name>A0A9X2FDM8_9BACT</name>
<evidence type="ECO:0000313" key="2">
    <source>
        <dbReference type="Proteomes" id="UP001155241"/>
    </source>
</evidence>
<sequence length="87" mass="9364">MRQVTLTDEQLEWIVSEVVRRLRASGAVPAPTASTAGTLTLPERLVTLETLKGKLGGVGRVEVGCRAIVTPAVVDELKEKKIELVRG</sequence>
<proteinExistence type="predicted"/>
<dbReference type="AlphaFoldDB" id="A0A9X2FDM8"/>
<gene>
    <name evidence="1" type="ORF">NG895_10850</name>
</gene>
<evidence type="ECO:0000313" key="1">
    <source>
        <dbReference type="EMBL" id="MCO6044404.1"/>
    </source>
</evidence>
<dbReference type="RefSeq" id="WP_252852506.1">
    <property type="nucleotide sequence ID" value="NZ_JAMXLR010000036.1"/>
</dbReference>
<reference evidence="1" key="1">
    <citation type="submission" date="2022-06" db="EMBL/GenBank/DDBJ databases">
        <title>Aeoliella straminimaris, a novel planctomycete from sediments.</title>
        <authorList>
            <person name="Vitorino I.R."/>
            <person name="Lage O.M."/>
        </authorList>
    </citation>
    <scope>NUCLEOTIDE SEQUENCE</scope>
    <source>
        <strain evidence="1">ICT_H6.2</strain>
    </source>
</reference>
<organism evidence="1 2">
    <name type="scientific">Aeoliella straminimaris</name>
    <dbReference type="NCBI Taxonomy" id="2954799"/>
    <lineage>
        <taxon>Bacteria</taxon>
        <taxon>Pseudomonadati</taxon>
        <taxon>Planctomycetota</taxon>
        <taxon>Planctomycetia</taxon>
        <taxon>Pirellulales</taxon>
        <taxon>Lacipirellulaceae</taxon>
        <taxon>Aeoliella</taxon>
    </lineage>
</organism>
<dbReference type="EMBL" id="JAMXLR010000036">
    <property type="protein sequence ID" value="MCO6044404.1"/>
    <property type="molecule type" value="Genomic_DNA"/>
</dbReference>
<comment type="caution">
    <text evidence="1">The sequence shown here is derived from an EMBL/GenBank/DDBJ whole genome shotgun (WGS) entry which is preliminary data.</text>
</comment>
<protein>
    <submittedName>
        <fullName evidence="1">Uncharacterized protein</fullName>
    </submittedName>
</protein>
<keyword evidence="2" id="KW-1185">Reference proteome</keyword>
<accession>A0A9X2FDM8</accession>
<dbReference type="Proteomes" id="UP001155241">
    <property type="component" value="Unassembled WGS sequence"/>
</dbReference>